<feature type="region of interest" description="Disordered" evidence="1">
    <location>
        <begin position="1"/>
        <end position="24"/>
    </location>
</feature>
<name>A0A2T1EBG0_9CYAN</name>
<dbReference type="AlphaFoldDB" id="A0A2T1EBG0"/>
<gene>
    <name evidence="2" type="ORF">C7B82_09640</name>
</gene>
<reference evidence="3" key="1">
    <citation type="submission" date="2018-02" db="EMBL/GenBank/DDBJ databases">
        <authorList>
            <person name="Moore K."/>
            <person name="Momper L."/>
        </authorList>
    </citation>
    <scope>NUCLEOTIDE SEQUENCE [LARGE SCALE GENOMIC DNA]</scope>
    <source>
        <strain evidence="3">ULC18</strain>
    </source>
</reference>
<comment type="caution">
    <text evidence="2">The sequence shown here is derived from an EMBL/GenBank/DDBJ whole genome shotgun (WGS) entry which is preliminary data.</text>
</comment>
<dbReference type="EMBL" id="PVWK01000056">
    <property type="protein sequence ID" value="PSB30025.1"/>
    <property type="molecule type" value="Genomic_DNA"/>
</dbReference>
<evidence type="ECO:0000256" key="1">
    <source>
        <dbReference type="SAM" id="MobiDB-lite"/>
    </source>
</evidence>
<reference evidence="2 3" key="2">
    <citation type="submission" date="2018-03" db="EMBL/GenBank/DDBJ databases">
        <title>The ancient ancestry and fast evolution of plastids.</title>
        <authorList>
            <person name="Moore K.R."/>
            <person name="Magnabosco C."/>
            <person name="Momper L."/>
            <person name="Gold D.A."/>
            <person name="Bosak T."/>
            <person name="Fournier G.P."/>
        </authorList>
    </citation>
    <scope>NUCLEOTIDE SEQUENCE [LARGE SCALE GENOMIC DNA]</scope>
    <source>
        <strain evidence="2 3">ULC18</strain>
    </source>
</reference>
<evidence type="ECO:0000313" key="2">
    <source>
        <dbReference type="EMBL" id="PSB30025.1"/>
    </source>
</evidence>
<organism evidence="2 3">
    <name type="scientific">Stenomitos frigidus ULC18</name>
    <dbReference type="NCBI Taxonomy" id="2107698"/>
    <lineage>
        <taxon>Bacteria</taxon>
        <taxon>Bacillati</taxon>
        <taxon>Cyanobacteriota</taxon>
        <taxon>Cyanophyceae</taxon>
        <taxon>Leptolyngbyales</taxon>
        <taxon>Leptolyngbyaceae</taxon>
        <taxon>Stenomitos</taxon>
    </lineage>
</organism>
<accession>A0A2T1EBG0</accession>
<dbReference type="Proteomes" id="UP000239576">
    <property type="component" value="Unassembled WGS sequence"/>
</dbReference>
<keyword evidence="3" id="KW-1185">Reference proteome</keyword>
<proteinExistence type="predicted"/>
<feature type="compositionally biased region" description="Basic and acidic residues" evidence="1">
    <location>
        <begin position="9"/>
        <end position="24"/>
    </location>
</feature>
<dbReference type="RefSeq" id="WP_106256090.1">
    <property type="nucleotide sequence ID" value="NZ_CAWNSW010000006.1"/>
</dbReference>
<evidence type="ECO:0000313" key="3">
    <source>
        <dbReference type="Proteomes" id="UP000239576"/>
    </source>
</evidence>
<sequence length="102" mass="11356">MDIISNDINRNKDNEPESQKHSETVMRTGIIVNDIKPDESNCFEVDAEAETLIITGIIVNQADRQEDKCAESKTSAAEIAEVVIETSVMIREVKRTGVIVHD</sequence>
<protein>
    <submittedName>
        <fullName evidence="2">Uncharacterized protein</fullName>
    </submittedName>
</protein>